<dbReference type="Pfam" id="PF00155">
    <property type="entry name" value="Aminotran_1_2"/>
    <property type="match status" value="1"/>
</dbReference>
<feature type="domain" description="Aminotransferase class I/classII large" evidence="6">
    <location>
        <begin position="111"/>
        <end position="464"/>
    </location>
</feature>
<comment type="similarity">
    <text evidence="2">Belongs to the class-I pyridoxal-phosphate-dependent aminotransferase family.</text>
</comment>
<dbReference type="GO" id="GO:0030170">
    <property type="term" value="F:pyridoxal phosphate binding"/>
    <property type="evidence" value="ECO:0007669"/>
    <property type="project" value="InterPro"/>
</dbReference>
<reference evidence="7 8" key="1">
    <citation type="submission" date="2016-07" db="EMBL/GenBank/DDBJ databases">
        <title>Pervasive Adenine N6-methylation of Active Genes in Fungi.</title>
        <authorList>
            <consortium name="DOE Joint Genome Institute"/>
            <person name="Mondo S.J."/>
            <person name="Dannebaum R.O."/>
            <person name="Kuo R.C."/>
            <person name="Labutti K."/>
            <person name="Haridas S."/>
            <person name="Kuo A."/>
            <person name="Salamov A."/>
            <person name="Ahrendt S.R."/>
            <person name="Lipzen A."/>
            <person name="Sullivan W."/>
            <person name="Andreopoulos W.B."/>
            <person name="Clum A."/>
            <person name="Lindquist E."/>
            <person name="Daum C."/>
            <person name="Ramamoorthy G.K."/>
            <person name="Gryganskyi A."/>
            <person name="Culley D."/>
            <person name="Magnuson J.K."/>
            <person name="James T.Y."/>
            <person name="O'Malley M.A."/>
            <person name="Stajich J.E."/>
            <person name="Spatafora J.W."/>
            <person name="Visel A."/>
            <person name="Grigoriev I.V."/>
        </authorList>
    </citation>
    <scope>NUCLEOTIDE SEQUENCE [LARGE SCALE GENOMIC DNA]</scope>
    <source>
        <strain evidence="7 8">68-887.2</strain>
    </source>
</reference>
<dbReference type="OrthoDB" id="691673at2759"/>
<gene>
    <name evidence="7" type="ORF">BCR39DRAFT_536601</name>
</gene>
<dbReference type="FunCoup" id="A0A1Y2AZG7">
    <property type="interactions" value="129"/>
</dbReference>
<dbReference type="InterPro" id="IPR015421">
    <property type="entry name" value="PyrdxlP-dep_Trfase_major"/>
</dbReference>
<evidence type="ECO:0000256" key="3">
    <source>
        <dbReference type="ARBA" id="ARBA00022576"/>
    </source>
</evidence>
<dbReference type="InterPro" id="IPR015424">
    <property type="entry name" value="PyrdxlP-dep_Trfase"/>
</dbReference>
<dbReference type="InterPro" id="IPR004839">
    <property type="entry name" value="Aminotransferase_I/II_large"/>
</dbReference>
<dbReference type="GO" id="GO:0008793">
    <property type="term" value="F:aromatic-amino-acid transaminase activity"/>
    <property type="evidence" value="ECO:0007669"/>
    <property type="project" value="TreeGrafter"/>
</dbReference>
<keyword evidence="4 7" id="KW-0808">Transferase</keyword>
<evidence type="ECO:0000256" key="2">
    <source>
        <dbReference type="ARBA" id="ARBA00007441"/>
    </source>
</evidence>
<organism evidence="7 8">
    <name type="scientific">Naematelia encephala</name>
    <dbReference type="NCBI Taxonomy" id="71784"/>
    <lineage>
        <taxon>Eukaryota</taxon>
        <taxon>Fungi</taxon>
        <taxon>Dikarya</taxon>
        <taxon>Basidiomycota</taxon>
        <taxon>Agaricomycotina</taxon>
        <taxon>Tremellomycetes</taxon>
        <taxon>Tremellales</taxon>
        <taxon>Naemateliaceae</taxon>
        <taxon>Naematelia</taxon>
    </lineage>
</organism>
<evidence type="ECO:0000256" key="1">
    <source>
        <dbReference type="ARBA" id="ARBA00001933"/>
    </source>
</evidence>
<accession>A0A1Y2AZG7</accession>
<dbReference type="STRING" id="71784.A0A1Y2AZG7"/>
<evidence type="ECO:0000256" key="4">
    <source>
        <dbReference type="ARBA" id="ARBA00022679"/>
    </source>
</evidence>
<keyword evidence="3" id="KW-0032">Aminotransferase</keyword>
<proteinExistence type="inferred from homology"/>
<dbReference type="Proteomes" id="UP000193986">
    <property type="component" value="Unassembled WGS sequence"/>
</dbReference>
<dbReference type="SUPFAM" id="SSF53383">
    <property type="entry name" value="PLP-dependent transferases"/>
    <property type="match status" value="1"/>
</dbReference>
<dbReference type="PANTHER" id="PTHR42790">
    <property type="entry name" value="AMINOTRANSFERASE"/>
    <property type="match status" value="1"/>
</dbReference>
<keyword evidence="8" id="KW-1185">Reference proteome</keyword>
<dbReference type="PANTHER" id="PTHR42790:SF21">
    <property type="entry name" value="AROMATIC_AMINOADIPATE AMINOTRANSFERASE 1"/>
    <property type="match status" value="1"/>
</dbReference>
<protein>
    <submittedName>
        <fullName evidence="7">Pyridoxal phosphate-dependent transferase</fullName>
    </submittedName>
</protein>
<sequence length="477" mass="53287">MPSITPATVQIDYTKYFSKESHGRIRSQLKELRPYHSVPDMISLGGGLPHPSTWPVNGMTLSVPFAGKSVFVPGYNGRSEDALLPLEPYTAPLKTDSLSPDLAEELQYGSTYGPRHLVNWCKEHIQRIHSPRYADWEVLSTAGNTDGMDGILRSLFDKGEYLLVEEFAYPGLLSPATSMGIRCLGVPMDTEGVNPLALDEIMSTWNEVERGGPRPKMIALVPTCSNPCGVTINEQRKIELYAICRKWDLLIAEDDPYCFLQIRPADKFIEPTFLSMDTDGRVIRIDSFSKIVAPGSRMGWITGPRVLVEKIMQSRESSTNCPSGFSVSAITAILRAWGGHEGFEQKYIPHIASIYTERCLAMVSYLKAHVSPKLIDYPTPSGGMFLWVRLKVETHPDVATKTPDEISKELFHKCIEHKVLIVPGHFFKAPQSVVSTREEDAKKVFVRISFSLPPLDRMEEAARRFGKALAEAWGVEL</sequence>
<evidence type="ECO:0000256" key="5">
    <source>
        <dbReference type="ARBA" id="ARBA00022898"/>
    </source>
</evidence>
<dbReference type="GO" id="GO:0047536">
    <property type="term" value="F:2-aminoadipate transaminase activity"/>
    <property type="evidence" value="ECO:0007669"/>
    <property type="project" value="TreeGrafter"/>
</dbReference>
<name>A0A1Y2AZG7_9TREE</name>
<dbReference type="Gene3D" id="3.40.640.10">
    <property type="entry name" value="Type I PLP-dependent aspartate aminotransferase-like (Major domain)"/>
    <property type="match status" value="1"/>
</dbReference>
<dbReference type="InParanoid" id="A0A1Y2AZG7"/>
<evidence type="ECO:0000259" key="6">
    <source>
        <dbReference type="Pfam" id="PF00155"/>
    </source>
</evidence>
<dbReference type="EMBL" id="MCFC01000035">
    <property type="protein sequence ID" value="ORY27886.1"/>
    <property type="molecule type" value="Genomic_DNA"/>
</dbReference>
<dbReference type="CDD" id="cd00609">
    <property type="entry name" value="AAT_like"/>
    <property type="match status" value="1"/>
</dbReference>
<dbReference type="AlphaFoldDB" id="A0A1Y2AZG7"/>
<evidence type="ECO:0000313" key="7">
    <source>
        <dbReference type="EMBL" id="ORY27886.1"/>
    </source>
</evidence>
<dbReference type="InterPro" id="IPR050859">
    <property type="entry name" value="Class-I_PLP-dep_aminotransf"/>
</dbReference>
<dbReference type="GO" id="GO:0006571">
    <property type="term" value="P:tyrosine biosynthetic process"/>
    <property type="evidence" value="ECO:0007669"/>
    <property type="project" value="TreeGrafter"/>
</dbReference>
<dbReference type="GO" id="GO:0009074">
    <property type="term" value="P:aromatic amino acid family catabolic process"/>
    <property type="evidence" value="ECO:0007669"/>
    <property type="project" value="TreeGrafter"/>
</dbReference>
<dbReference type="GO" id="GO:0019878">
    <property type="term" value="P:lysine biosynthetic process via aminoadipic acid"/>
    <property type="evidence" value="ECO:0007669"/>
    <property type="project" value="TreeGrafter"/>
</dbReference>
<comment type="cofactor">
    <cofactor evidence="1">
        <name>pyridoxal 5'-phosphate</name>
        <dbReference type="ChEBI" id="CHEBI:597326"/>
    </cofactor>
</comment>
<comment type="caution">
    <text evidence="7">The sequence shown here is derived from an EMBL/GenBank/DDBJ whole genome shotgun (WGS) entry which is preliminary data.</text>
</comment>
<keyword evidence="5" id="KW-0663">Pyridoxal phosphate</keyword>
<evidence type="ECO:0000313" key="8">
    <source>
        <dbReference type="Proteomes" id="UP000193986"/>
    </source>
</evidence>